<dbReference type="PROSITE" id="PS50404">
    <property type="entry name" value="GST_NTER"/>
    <property type="match status" value="1"/>
</dbReference>
<dbReference type="SUPFAM" id="SSF52833">
    <property type="entry name" value="Thioredoxin-like"/>
    <property type="match status" value="1"/>
</dbReference>
<accession>A0A0G2FMN3</accession>
<dbReference type="Pfam" id="PF13409">
    <property type="entry name" value="GST_N_2"/>
    <property type="match status" value="1"/>
</dbReference>
<dbReference type="InterPro" id="IPR004045">
    <property type="entry name" value="Glutathione_S-Trfase_N"/>
</dbReference>
<dbReference type="PANTHER" id="PTHR44051:SF3">
    <property type="entry name" value="TRANSCRIPTIONAL REGULATOR URE2"/>
    <property type="match status" value="1"/>
</dbReference>
<dbReference type="InterPro" id="IPR010987">
    <property type="entry name" value="Glutathione-S-Trfase_C-like"/>
</dbReference>
<dbReference type="CDD" id="cd03048">
    <property type="entry name" value="GST_N_Ure2p_like"/>
    <property type="match status" value="1"/>
</dbReference>
<name>A0A0G2FMN3_9PEZI</name>
<protein>
    <submittedName>
        <fullName evidence="4">Putative glutathione s</fullName>
    </submittedName>
</protein>
<dbReference type="SFLD" id="SFLDG00358">
    <property type="entry name" value="Main_(cytGST)"/>
    <property type="match status" value="1"/>
</dbReference>
<feature type="domain" description="GST N-terminal" evidence="2">
    <location>
        <begin position="2"/>
        <end position="81"/>
    </location>
</feature>
<dbReference type="Gene3D" id="1.20.1050.10">
    <property type="match status" value="1"/>
</dbReference>
<dbReference type="InterPro" id="IPR036249">
    <property type="entry name" value="Thioredoxin-like_sf"/>
</dbReference>
<dbReference type="PROSITE" id="PS50405">
    <property type="entry name" value="GST_CTER"/>
    <property type="match status" value="1"/>
</dbReference>
<evidence type="ECO:0000259" key="3">
    <source>
        <dbReference type="PROSITE" id="PS50405"/>
    </source>
</evidence>
<dbReference type="PANTHER" id="PTHR44051">
    <property type="entry name" value="GLUTATHIONE S-TRANSFERASE-RELATED"/>
    <property type="match status" value="1"/>
</dbReference>
<dbReference type="SUPFAM" id="SSF47616">
    <property type="entry name" value="GST C-terminal domain-like"/>
    <property type="match status" value="1"/>
</dbReference>
<dbReference type="InterPro" id="IPR040079">
    <property type="entry name" value="Glutathione_S-Trfase"/>
</dbReference>
<dbReference type="Gene3D" id="3.40.30.10">
    <property type="entry name" value="Glutaredoxin"/>
    <property type="match status" value="1"/>
</dbReference>
<reference evidence="4 5" key="1">
    <citation type="submission" date="2015-05" db="EMBL/GenBank/DDBJ databases">
        <title>Distinctive expansion of gene families associated with plant cell wall degradation and secondary metabolism in the genomes of grapevine trunk pathogens.</title>
        <authorList>
            <person name="Lawrence D.P."/>
            <person name="Travadon R."/>
            <person name="Rolshausen P.E."/>
            <person name="Baumgartner K."/>
        </authorList>
    </citation>
    <scope>NUCLEOTIDE SEQUENCE [LARGE SCALE GENOMIC DNA]</scope>
    <source>
        <strain evidence="4">DA912</strain>
    </source>
</reference>
<gene>
    <name evidence="4" type="ORF">UCDDA912_g04403</name>
</gene>
<dbReference type="AlphaFoldDB" id="A0A0G2FMN3"/>
<evidence type="ECO:0000313" key="5">
    <source>
        <dbReference type="Proteomes" id="UP000034680"/>
    </source>
</evidence>
<proteinExistence type="inferred from homology"/>
<feature type="domain" description="GST C-terminal" evidence="3">
    <location>
        <begin position="87"/>
        <end position="220"/>
    </location>
</feature>
<keyword evidence="5" id="KW-1185">Reference proteome</keyword>
<dbReference type="Pfam" id="PF00043">
    <property type="entry name" value="GST_C"/>
    <property type="match status" value="1"/>
</dbReference>
<organism evidence="4 5">
    <name type="scientific">Diaporthe ampelina</name>
    <dbReference type="NCBI Taxonomy" id="1214573"/>
    <lineage>
        <taxon>Eukaryota</taxon>
        <taxon>Fungi</taxon>
        <taxon>Dikarya</taxon>
        <taxon>Ascomycota</taxon>
        <taxon>Pezizomycotina</taxon>
        <taxon>Sordariomycetes</taxon>
        <taxon>Sordariomycetidae</taxon>
        <taxon>Diaporthales</taxon>
        <taxon>Diaporthaceae</taxon>
        <taxon>Diaporthe</taxon>
    </lineage>
</organism>
<evidence type="ECO:0000259" key="2">
    <source>
        <dbReference type="PROSITE" id="PS50404"/>
    </source>
</evidence>
<dbReference type="InterPro" id="IPR036282">
    <property type="entry name" value="Glutathione-S-Trfase_C_sf"/>
</dbReference>
<reference evidence="4 5" key="2">
    <citation type="submission" date="2015-05" db="EMBL/GenBank/DDBJ databases">
        <authorList>
            <person name="Morales-Cruz A."/>
            <person name="Amrine K.C."/>
            <person name="Cantu D."/>
        </authorList>
    </citation>
    <scope>NUCLEOTIDE SEQUENCE [LARGE SCALE GENOMIC DNA]</scope>
    <source>
        <strain evidence="4">DA912</strain>
    </source>
</reference>
<comment type="caution">
    <text evidence="4">The sequence shown here is derived from an EMBL/GenBank/DDBJ whole genome shotgun (WGS) entry which is preliminary data.</text>
</comment>
<evidence type="ECO:0000313" key="4">
    <source>
        <dbReference type="EMBL" id="KKY35622.1"/>
    </source>
</evidence>
<evidence type="ECO:0000256" key="1">
    <source>
        <dbReference type="ARBA" id="ARBA00007409"/>
    </source>
</evidence>
<dbReference type="SFLD" id="SFLDS00019">
    <property type="entry name" value="Glutathione_Transferase_(cytos"/>
    <property type="match status" value="1"/>
</dbReference>
<comment type="similarity">
    <text evidence="1">Belongs to the GST superfamily.</text>
</comment>
<dbReference type="STRING" id="1214573.A0A0G2FMN3"/>
<dbReference type="OrthoDB" id="422574at2759"/>
<sequence length="220" mass="25142">MSKPIIVHTHGGPNPWKVVIVLEELGVPYECRLVTDVKGEAYTKINPNGRAPAIEDPNTGITLWESGAILEYLVETYDRDNKISYASFPEKYHTKQYLHFQMSGQGPYFGQTTWFRHFHSEKVESARKRYDEQLVRVVGVLDNILAGKQYLVGDKPTYADFAFIPWDNAIAWIFGEEQAQILPEDKYANFFAWHKRLLARPSVQAALVEQGKARAQAPKK</sequence>
<dbReference type="Proteomes" id="UP000034680">
    <property type="component" value="Unassembled WGS sequence"/>
</dbReference>
<dbReference type="SFLD" id="SFLDG01151">
    <property type="entry name" value="Main.2:_Nu-like"/>
    <property type="match status" value="1"/>
</dbReference>
<dbReference type="InterPro" id="IPR004046">
    <property type="entry name" value="GST_C"/>
</dbReference>
<dbReference type="EMBL" id="LCUC01000152">
    <property type="protein sequence ID" value="KKY35622.1"/>
    <property type="molecule type" value="Genomic_DNA"/>
</dbReference>